<dbReference type="Pfam" id="PF00440">
    <property type="entry name" value="TetR_N"/>
    <property type="match status" value="1"/>
</dbReference>
<keyword evidence="5" id="KW-1185">Reference proteome</keyword>
<name>V2TBN5_9GAMM</name>
<gene>
    <name evidence="4" type="ORF">P256_00487</name>
</gene>
<evidence type="ECO:0000313" key="5">
    <source>
        <dbReference type="Proteomes" id="UP000023785"/>
    </source>
</evidence>
<dbReference type="InterPro" id="IPR050624">
    <property type="entry name" value="HTH-type_Tx_Regulator"/>
</dbReference>
<evidence type="ECO:0000259" key="3">
    <source>
        <dbReference type="PROSITE" id="PS50977"/>
    </source>
</evidence>
<evidence type="ECO:0000313" key="4">
    <source>
        <dbReference type="EMBL" id="ESK40048.1"/>
    </source>
</evidence>
<dbReference type="PROSITE" id="PS50977">
    <property type="entry name" value="HTH_TETR_2"/>
    <property type="match status" value="1"/>
</dbReference>
<feature type="domain" description="HTH tetR-type" evidence="3">
    <location>
        <begin position="8"/>
        <end position="68"/>
    </location>
</feature>
<dbReference type="RefSeq" id="WP_023272090.1">
    <property type="nucleotide sequence ID" value="NZ_KI530712.1"/>
</dbReference>
<reference evidence="4 5" key="1">
    <citation type="submission" date="2013-10" db="EMBL/GenBank/DDBJ databases">
        <title>The Genome Sequence of Acinetobacter nectaris CIP 110549.</title>
        <authorList>
            <consortium name="The Broad Institute Genomics Platform"/>
            <consortium name="The Broad Institute Genome Sequencing Center for Infectious Disease"/>
            <person name="Cerqueira G."/>
            <person name="Feldgarden M."/>
            <person name="Courvalin P."/>
            <person name="Grillot-Courvalin C."/>
            <person name="Clermont D."/>
            <person name="Rocha E."/>
            <person name="Yoon E.-J."/>
            <person name="Nemec A."/>
            <person name="Young S.K."/>
            <person name="Zeng Q."/>
            <person name="Gargeya S."/>
            <person name="Fitzgerald M."/>
            <person name="Abouelleil A."/>
            <person name="Alvarado L."/>
            <person name="Berlin A.M."/>
            <person name="Chapman S.B."/>
            <person name="Gainer-Dewar J."/>
            <person name="Goldberg J."/>
            <person name="Gnerre S."/>
            <person name="Griggs A."/>
            <person name="Gujja S."/>
            <person name="Hansen M."/>
            <person name="Howarth C."/>
            <person name="Imamovic A."/>
            <person name="Ireland A."/>
            <person name="Larimer J."/>
            <person name="McCowan C."/>
            <person name="Murphy C."/>
            <person name="Pearson M."/>
            <person name="Poon T.W."/>
            <person name="Priest M."/>
            <person name="Roberts A."/>
            <person name="Saif S."/>
            <person name="Shea T."/>
            <person name="Sykes S."/>
            <person name="Wortman J."/>
            <person name="Nusbaum C."/>
            <person name="Birren B."/>
        </authorList>
    </citation>
    <scope>NUCLEOTIDE SEQUENCE [LARGE SCALE GENOMIC DNA]</scope>
    <source>
        <strain evidence="4 5">CIP 110549</strain>
    </source>
</reference>
<dbReference type="PANTHER" id="PTHR43479">
    <property type="entry name" value="ACREF/ENVCD OPERON REPRESSOR-RELATED"/>
    <property type="match status" value="1"/>
</dbReference>
<keyword evidence="1 2" id="KW-0238">DNA-binding</keyword>
<dbReference type="OrthoDB" id="63332at2"/>
<dbReference type="EMBL" id="AYER01000003">
    <property type="protein sequence ID" value="ESK40048.1"/>
    <property type="molecule type" value="Genomic_DNA"/>
</dbReference>
<dbReference type="Proteomes" id="UP000023785">
    <property type="component" value="Unassembled WGS sequence"/>
</dbReference>
<proteinExistence type="predicted"/>
<dbReference type="Gene3D" id="1.10.357.10">
    <property type="entry name" value="Tetracycline Repressor, domain 2"/>
    <property type="match status" value="1"/>
</dbReference>
<dbReference type="InterPro" id="IPR009057">
    <property type="entry name" value="Homeodomain-like_sf"/>
</dbReference>
<feature type="DNA-binding region" description="H-T-H motif" evidence="2">
    <location>
        <begin position="31"/>
        <end position="50"/>
    </location>
</feature>
<evidence type="ECO:0000256" key="2">
    <source>
        <dbReference type="PROSITE-ProRule" id="PRU00335"/>
    </source>
</evidence>
<dbReference type="STRING" id="1392540.P256_00487"/>
<dbReference type="InterPro" id="IPR001647">
    <property type="entry name" value="HTH_TetR"/>
</dbReference>
<dbReference type="eggNOG" id="COG1309">
    <property type="taxonomic scope" value="Bacteria"/>
</dbReference>
<accession>V2TBN5</accession>
<dbReference type="PATRIC" id="fig|1392540.3.peg.477"/>
<evidence type="ECO:0000256" key="1">
    <source>
        <dbReference type="ARBA" id="ARBA00023125"/>
    </source>
</evidence>
<dbReference type="AlphaFoldDB" id="V2TBN5"/>
<organism evidence="4 5">
    <name type="scientific">Acinetobacter nectaris CIP 110549</name>
    <dbReference type="NCBI Taxonomy" id="1392540"/>
    <lineage>
        <taxon>Bacteria</taxon>
        <taxon>Pseudomonadati</taxon>
        <taxon>Pseudomonadota</taxon>
        <taxon>Gammaproteobacteria</taxon>
        <taxon>Moraxellales</taxon>
        <taxon>Moraxellaceae</taxon>
        <taxon>Acinetobacter</taxon>
    </lineage>
</organism>
<protein>
    <recommendedName>
        <fullName evidence="3">HTH tetR-type domain-containing protein</fullName>
    </recommendedName>
</protein>
<dbReference type="GO" id="GO:0003677">
    <property type="term" value="F:DNA binding"/>
    <property type="evidence" value="ECO:0007669"/>
    <property type="project" value="UniProtKB-UniRule"/>
</dbReference>
<comment type="caution">
    <text evidence="4">The sequence shown here is derived from an EMBL/GenBank/DDBJ whole genome shotgun (WGS) entry which is preliminary data.</text>
</comment>
<dbReference type="PANTHER" id="PTHR43479:SF11">
    <property type="entry name" value="ACREF_ENVCD OPERON REPRESSOR-RELATED"/>
    <property type="match status" value="1"/>
</dbReference>
<sequence length="199" mass="23119">MGRQTQFQEREATIFRVAEKILLEDGEVGFTLDLLAAELDLAKGTLYKHFKSKNELYMLLLLAYEKSLLAQLLGQEDKKFSEKIEFFVLYHLNHSEKTVLYHLLEEKLAANATGLQNLFAKLYQIRKQRLKIILLSIDAHLTEEGSKVSSRDYIALVWSLVYGACMLLNSSFYQRYLGSRETLKRAYVKQVLKIPKIHR</sequence>
<dbReference type="PRINTS" id="PR00455">
    <property type="entry name" value="HTHTETR"/>
</dbReference>
<dbReference type="HOGENOM" id="CLU_106296_0_0_6"/>
<dbReference type="SUPFAM" id="SSF46689">
    <property type="entry name" value="Homeodomain-like"/>
    <property type="match status" value="1"/>
</dbReference>